<dbReference type="InterPro" id="IPR059065">
    <property type="entry name" value="Ig_Tag1-like_4th"/>
</dbReference>
<name>A0A6V8HC70_TALPI</name>
<feature type="transmembrane region" description="Helical" evidence="2">
    <location>
        <begin position="86"/>
        <end position="107"/>
    </location>
</feature>
<proteinExistence type="predicted"/>
<dbReference type="PANTHER" id="PTHR35895:SF3">
    <property type="entry name" value="PRE-RRNA PROCESSING PROTEIN"/>
    <property type="match status" value="1"/>
</dbReference>
<dbReference type="Proteomes" id="UP000053095">
    <property type="component" value="Unassembled WGS sequence"/>
</dbReference>
<keyword evidence="2" id="KW-1133">Transmembrane helix</keyword>
<evidence type="ECO:0000259" key="5">
    <source>
        <dbReference type="Pfam" id="PF26153"/>
    </source>
</evidence>
<evidence type="ECO:0000313" key="6">
    <source>
        <dbReference type="EMBL" id="GAM38931.1"/>
    </source>
</evidence>
<dbReference type="InterPro" id="IPR055011">
    <property type="entry name" value="Tag1_C"/>
</dbReference>
<evidence type="ECO:0000259" key="3">
    <source>
        <dbReference type="Pfam" id="PF22786"/>
    </source>
</evidence>
<dbReference type="PANTHER" id="PTHR35895">
    <property type="entry name" value="CHROMOSOME 16, WHOLE GENOME SHOTGUN SEQUENCE"/>
    <property type="match status" value="1"/>
</dbReference>
<gene>
    <name evidence="6" type="ORF">TCE0_034f10066</name>
</gene>
<reference evidence="7" key="1">
    <citation type="journal article" date="2015" name="Genome Announc.">
        <title>Draft genome sequence of Talaromyces cellulolyticus strain Y-94, a source of lignocellulosic biomass-degrading enzymes.</title>
        <authorList>
            <person name="Fujii T."/>
            <person name="Koike H."/>
            <person name="Sawayama S."/>
            <person name="Yano S."/>
            <person name="Inoue H."/>
        </authorList>
    </citation>
    <scope>NUCLEOTIDE SEQUENCE [LARGE SCALE GENOMIC DNA]</scope>
    <source>
        <strain evidence="7">Y-94</strain>
    </source>
</reference>
<dbReference type="Pfam" id="PF26150">
    <property type="entry name" value="LEA-2_4"/>
    <property type="match status" value="1"/>
</dbReference>
<sequence length="809" mass="87212">MADDSTAPLLSRASTDSRDTSYSHKHHHQGPDSPSFQLSSESTPLLRHENAYSISYGTDNRRRSSASTTHSIEDSTKHLRRRRWPVVIAITTLLAAVLSTLVFGFAAPAAVKHYAQEAAVFKPQRIALDSATSEGVSIRVQGDFSLDGSRVKHPFVRSTGRIATWIAKEVETSKTQVDVYLPEYDNVLLGRAFLPAVKVNIREGHSNFIDIVANLQSGDVAGIRQVADDWMNGRLAQLRVQGTADVNIRSGILKFGSQAITADLAFTEQDIPHLPSFSIDKLNVHENPWNPQDPGIAVEVAVSISNDYALSVVIPPLGFDILLPNCIPTDPHILVADVTTETVNVEPALPAVVESVTIPVPVTGHDFGQVIKNFSMTDVHFSLPDPFAEPNSPEAQPKVSAMVKVMVELPEEMNFDVDIPHVRANVDIYYEGDQFGILDLSEWQPSNATRIDDPDSTRPLLLVTFEIKDGPIQVTNSDVFSDVVQSILFGSDPVELDLQALVDGELATTLGQFIIHDIPAQGTIDVKPSFGSSIGGLIKPKLESFEILHTTPSTISLQATVNFTNPTPYSASIPYIDCLMLFNETALAHVTGRDLSVVPGDNIGVVFEALWSPLAAGGDIGVIAGRELLSSYVSGLNTTVTLQAHEGSIPGLPDIGKALSGISVGFMVPRLGAPGDDGDGDDGDEEGTPHFIKDATLHLWSSTAVFTLISPLRHSTLYIDKIDAAAFYNHTEPIGRIDYDLPFAVPPGESETPKLPVTLDFGGVGYDAVRRALGGTLLMDAKAKVGVTLGEYSTTVFYQGKGIAAKVRI</sequence>
<evidence type="ECO:0000256" key="1">
    <source>
        <dbReference type="SAM" id="MobiDB-lite"/>
    </source>
</evidence>
<keyword evidence="2" id="KW-0812">Transmembrane</keyword>
<protein>
    <submittedName>
        <fullName evidence="6">Uncharacterized protein</fullName>
    </submittedName>
</protein>
<feature type="domain" description="Tag1-like fifth Ig-like" evidence="5">
    <location>
        <begin position="685"/>
        <end position="796"/>
    </location>
</feature>
<dbReference type="Pfam" id="PF26174">
    <property type="entry name" value="LEA-2_1"/>
    <property type="match status" value="1"/>
</dbReference>
<accession>A0A6V8HC70</accession>
<dbReference type="InterPro" id="IPR046368">
    <property type="entry name" value="Tag1"/>
</dbReference>
<keyword evidence="2" id="KW-0472">Membrane</keyword>
<keyword evidence="7" id="KW-1185">Reference proteome</keyword>
<dbReference type="EMBL" id="DF933830">
    <property type="protein sequence ID" value="GAM38931.1"/>
    <property type="molecule type" value="Genomic_DNA"/>
</dbReference>
<feature type="compositionally biased region" description="Polar residues" evidence="1">
    <location>
        <begin position="32"/>
        <end position="42"/>
    </location>
</feature>
<evidence type="ECO:0000313" key="7">
    <source>
        <dbReference type="Proteomes" id="UP000053095"/>
    </source>
</evidence>
<feature type="domain" description="Tag1-like fourth Ig-like" evidence="4">
    <location>
        <begin position="539"/>
        <end position="656"/>
    </location>
</feature>
<dbReference type="GO" id="GO:0000329">
    <property type="term" value="C:fungal-type vacuole membrane"/>
    <property type="evidence" value="ECO:0007669"/>
    <property type="project" value="InterPro"/>
</dbReference>
<dbReference type="Pfam" id="PF22786">
    <property type="entry name" value="Tag1_C"/>
    <property type="match status" value="1"/>
</dbReference>
<feature type="domain" description="Tag1 C-terminal" evidence="3">
    <location>
        <begin position="413"/>
        <end position="527"/>
    </location>
</feature>
<comment type="caution">
    <text evidence="6">The sequence shown here is derived from an EMBL/GenBank/DDBJ whole genome shotgun (WGS) entry which is preliminary data.</text>
</comment>
<organism evidence="6 7">
    <name type="scientific">Talaromyces pinophilus</name>
    <name type="common">Penicillium pinophilum</name>
    <dbReference type="NCBI Taxonomy" id="128442"/>
    <lineage>
        <taxon>Eukaryota</taxon>
        <taxon>Fungi</taxon>
        <taxon>Dikarya</taxon>
        <taxon>Ascomycota</taxon>
        <taxon>Pezizomycotina</taxon>
        <taxon>Eurotiomycetes</taxon>
        <taxon>Eurotiomycetidae</taxon>
        <taxon>Eurotiales</taxon>
        <taxon>Trichocomaceae</taxon>
        <taxon>Talaromyces</taxon>
        <taxon>Talaromyces sect. Talaromyces</taxon>
    </lineage>
</organism>
<dbReference type="Pfam" id="PF26153">
    <property type="entry name" value="LEA-2L_5"/>
    <property type="match status" value="1"/>
</dbReference>
<feature type="region of interest" description="Disordered" evidence="1">
    <location>
        <begin position="54"/>
        <end position="75"/>
    </location>
</feature>
<dbReference type="InterPro" id="IPR059066">
    <property type="entry name" value="Ig_Tag1-like_5th"/>
</dbReference>
<evidence type="ECO:0000256" key="2">
    <source>
        <dbReference type="SAM" id="Phobius"/>
    </source>
</evidence>
<dbReference type="AlphaFoldDB" id="A0A6V8HC70"/>
<evidence type="ECO:0000259" key="4">
    <source>
        <dbReference type="Pfam" id="PF26150"/>
    </source>
</evidence>
<feature type="region of interest" description="Disordered" evidence="1">
    <location>
        <begin position="1"/>
        <end position="42"/>
    </location>
</feature>